<evidence type="ECO:0000256" key="1">
    <source>
        <dbReference type="ARBA" id="ARBA00004141"/>
    </source>
</evidence>
<dbReference type="GO" id="GO:0042742">
    <property type="term" value="P:defense response to bacterium"/>
    <property type="evidence" value="ECO:0007669"/>
    <property type="project" value="UniProtKB-ARBA"/>
</dbReference>
<gene>
    <name evidence="13" type="ORF">KFL_000910200</name>
</gene>
<feature type="compositionally biased region" description="Polar residues" evidence="10">
    <location>
        <begin position="704"/>
        <end position="717"/>
    </location>
</feature>
<evidence type="ECO:0000256" key="8">
    <source>
        <dbReference type="ARBA" id="ARBA00023002"/>
    </source>
</evidence>
<keyword evidence="14" id="KW-1185">Reference proteome</keyword>
<name>A0A1Y1HT52_KLENI</name>
<dbReference type="Gene3D" id="2.40.30.10">
    <property type="entry name" value="Translation factors"/>
    <property type="match status" value="1"/>
</dbReference>
<keyword evidence="7 11" id="KW-1133">Transmembrane helix</keyword>
<protein>
    <submittedName>
        <fullName evidence="13">Respiratory burst oxidase</fullName>
    </submittedName>
</protein>
<evidence type="ECO:0000256" key="7">
    <source>
        <dbReference type="ARBA" id="ARBA00022989"/>
    </source>
</evidence>
<keyword evidence="4" id="KW-0479">Metal-binding</keyword>
<evidence type="ECO:0000313" key="14">
    <source>
        <dbReference type="Proteomes" id="UP000054558"/>
    </source>
</evidence>
<dbReference type="GO" id="GO:0005886">
    <property type="term" value="C:plasma membrane"/>
    <property type="evidence" value="ECO:0000318"/>
    <property type="project" value="GO_Central"/>
</dbReference>
<dbReference type="Pfam" id="PF01794">
    <property type="entry name" value="Ferric_reduct"/>
    <property type="match status" value="1"/>
</dbReference>
<dbReference type="InterPro" id="IPR013121">
    <property type="entry name" value="Fe_red_NAD-bd_6"/>
</dbReference>
<organism evidence="13 14">
    <name type="scientific">Klebsormidium nitens</name>
    <name type="common">Green alga</name>
    <name type="synonym">Ulothrix nitens</name>
    <dbReference type="NCBI Taxonomy" id="105231"/>
    <lineage>
        <taxon>Eukaryota</taxon>
        <taxon>Viridiplantae</taxon>
        <taxon>Streptophyta</taxon>
        <taxon>Klebsormidiophyceae</taxon>
        <taxon>Klebsormidiales</taxon>
        <taxon>Klebsormidiaceae</taxon>
        <taxon>Klebsormidium</taxon>
    </lineage>
</organism>
<dbReference type="OMA" id="QGNNNPE"/>
<feature type="transmembrane region" description="Helical" evidence="11">
    <location>
        <begin position="442"/>
        <end position="463"/>
    </location>
</feature>
<dbReference type="SUPFAM" id="SSF52343">
    <property type="entry name" value="Ferredoxin reductase-like, C-terminal NADP-linked domain"/>
    <property type="match status" value="1"/>
</dbReference>
<dbReference type="Gene3D" id="3.40.50.80">
    <property type="entry name" value="Nucleotide-binding domain of ferredoxin-NADP reductase (FNR) module"/>
    <property type="match status" value="1"/>
</dbReference>
<dbReference type="InterPro" id="IPR013130">
    <property type="entry name" value="Fe3_Rdtase_TM_dom"/>
</dbReference>
<keyword evidence="8" id="KW-0560">Oxidoreductase</keyword>
<feature type="domain" description="FAD-binding FR-type" evidence="12">
    <location>
        <begin position="538"/>
        <end position="665"/>
    </location>
</feature>
<dbReference type="PRINTS" id="PR00466">
    <property type="entry name" value="GP91PHOX"/>
</dbReference>
<proteinExistence type="predicted"/>
<accession>A0A1Y1HT52</accession>
<feature type="region of interest" description="Disordered" evidence="10">
    <location>
        <begin position="701"/>
        <end position="728"/>
    </location>
</feature>
<dbReference type="Pfam" id="PF08030">
    <property type="entry name" value="NAD_binding_6"/>
    <property type="match status" value="1"/>
</dbReference>
<evidence type="ECO:0000256" key="4">
    <source>
        <dbReference type="ARBA" id="ARBA00022723"/>
    </source>
</evidence>
<feature type="transmembrane region" description="Helical" evidence="11">
    <location>
        <begin position="483"/>
        <end position="502"/>
    </location>
</feature>
<sequence>MNFARIVVASGTCRGVSSGPQSVFECTARIPKHCQKQVTRTFRAHSQKTWTPPAAQSLMLQYFQRAPAQNNRNTRDYTSMTTSSAADVSVFADGAVSSPTLDRVELLRAEMRRVLQVLPAITAALGPNPPPKLTQFAASKQLKLQLPNNQLVDKYRESEVGIFPHLRNQIETVEKILSTPDHSADARRVASFSGGTPGWDGAGGEEKQRFASMSGFAYPVRSPTIPAETDEASPISDVTRILKKDSRSIEVVPSRRGFAEGGLGSSPGGSQQAVDEGGETEASTKLRGGWAQLAVFLTNRRQQVVVLLLWLAANCALFVYKYLAYMDEPEYKITGPCICVAKGAAEAIKLNMALILLPVSRFSSTVLRDRFGRFFPFDYAIMFHQFLAFAILVFTLLHVALHLTCDYPRMAAANHQVFLDLLGDQFDGKQPNYWGFLGTRTAVLGFITLGLMFISFPLALPMLRKASSLQSSFLRHLTGFNAFWYSHMLLLLMFPLLIFHGSRRPIGHYPTTSTWLWIVAPMVIYAVDRVIRVPRARCKTKQVDCTKAEMFPGGVLGLTMTKPPGFNYRAGQYLFLQCPQVSAFEWHPYSITSAPSDDFLRVHIRAVGDWTNRLHQIFAEAIEKEPFAGKEASAGKESDLEAGTPSPTAYPRLLIDGPFGAPAQDFHKFKVVMLIGAGIGLTPFASVMRECHHQMERNARQALISPSSTEKTVRTQTPPGPSDDNQRSARLARVEKVYLYWATKDRAGLTWFRRHLSDFLGRTGVSPAQSMVELNSYLTQQGKVDETRITPAGSMESTIQEVHDDDVDVQMGTNLGRPDWDKVFARARRRHPNTRIGVFFCGPRTLSNKLCQLCCKYTGESTHFEYFKENF</sequence>
<dbReference type="InterPro" id="IPR050369">
    <property type="entry name" value="RBOH/FRE"/>
</dbReference>
<dbReference type="AlphaFoldDB" id="A0A1Y1HT52"/>
<dbReference type="PANTHER" id="PTHR11972">
    <property type="entry name" value="NADPH OXIDASE"/>
    <property type="match status" value="1"/>
</dbReference>
<dbReference type="FunFam" id="2.40.30.10:FF:000059">
    <property type="entry name" value="dual oxidase isoform X1"/>
    <property type="match status" value="1"/>
</dbReference>
<dbReference type="InterPro" id="IPR039261">
    <property type="entry name" value="FNR_nucleotide-bd"/>
</dbReference>
<evidence type="ECO:0000313" key="13">
    <source>
        <dbReference type="EMBL" id="GAQ81800.1"/>
    </source>
</evidence>
<dbReference type="InterPro" id="IPR017927">
    <property type="entry name" value="FAD-bd_FR_type"/>
</dbReference>
<evidence type="ECO:0000256" key="3">
    <source>
        <dbReference type="ARBA" id="ARBA00022692"/>
    </source>
</evidence>
<evidence type="ECO:0000256" key="2">
    <source>
        <dbReference type="ARBA" id="ARBA00022630"/>
    </source>
</evidence>
<evidence type="ECO:0000256" key="9">
    <source>
        <dbReference type="ARBA" id="ARBA00023136"/>
    </source>
</evidence>
<evidence type="ECO:0000256" key="10">
    <source>
        <dbReference type="SAM" id="MobiDB-lite"/>
    </source>
</evidence>
<dbReference type="OrthoDB" id="167398at2759"/>
<reference evidence="13 14" key="1">
    <citation type="journal article" date="2014" name="Nat. Commun.">
        <title>Klebsormidium flaccidum genome reveals primary factors for plant terrestrial adaptation.</title>
        <authorList>
            <person name="Hori K."/>
            <person name="Maruyama F."/>
            <person name="Fujisawa T."/>
            <person name="Togashi T."/>
            <person name="Yamamoto N."/>
            <person name="Seo M."/>
            <person name="Sato S."/>
            <person name="Yamada T."/>
            <person name="Mori H."/>
            <person name="Tajima N."/>
            <person name="Moriyama T."/>
            <person name="Ikeuchi M."/>
            <person name="Watanabe M."/>
            <person name="Wada H."/>
            <person name="Kobayashi K."/>
            <person name="Saito M."/>
            <person name="Masuda T."/>
            <person name="Sasaki-Sekimoto Y."/>
            <person name="Mashiguchi K."/>
            <person name="Awai K."/>
            <person name="Shimojima M."/>
            <person name="Masuda S."/>
            <person name="Iwai M."/>
            <person name="Nobusawa T."/>
            <person name="Narise T."/>
            <person name="Kondo S."/>
            <person name="Saito H."/>
            <person name="Sato R."/>
            <person name="Murakawa M."/>
            <person name="Ihara Y."/>
            <person name="Oshima-Yamada Y."/>
            <person name="Ohtaka K."/>
            <person name="Satoh M."/>
            <person name="Sonobe K."/>
            <person name="Ishii M."/>
            <person name="Ohtani R."/>
            <person name="Kanamori-Sato M."/>
            <person name="Honoki R."/>
            <person name="Miyazaki D."/>
            <person name="Mochizuki H."/>
            <person name="Umetsu J."/>
            <person name="Higashi K."/>
            <person name="Shibata D."/>
            <person name="Kamiya Y."/>
            <person name="Sato N."/>
            <person name="Nakamura Y."/>
            <person name="Tabata S."/>
            <person name="Ida S."/>
            <person name="Kurokawa K."/>
            <person name="Ohta H."/>
        </authorList>
    </citation>
    <scope>NUCLEOTIDE SEQUENCE [LARGE SCALE GENOMIC DNA]</scope>
    <source>
        <strain evidence="13 14">NIES-2285</strain>
    </source>
</reference>
<dbReference type="GO" id="GO:0046872">
    <property type="term" value="F:metal ion binding"/>
    <property type="evidence" value="ECO:0007669"/>
    <property type="project" value="UniProtKB-KW"/>
</dbReference>
<dbReference type="PANTHER" id="PTHR11972:SF153">
    <property type="entry name" value="SUPEROXIDE-GENERATING NADPH OXIDASE HEAVY CHAIN SUBUNIT A"/>
    <property type="match status" value="1"/>
</dbReference>
<keyword evidence="9 11" id="KW-0472">Membrane</keyword>
<feature type="transmembrane region" description="Helical" evidence="11">
    <location>
        <begin position="304"/>
        <end position="323"/>
    </location>
</feature>
<keyword evidence="2" id="KW-0285">Flavoprotein</keyword>
<dbReference type="SUPFAM" id="SSF63380">
    <property type="entry name" value="Riboflavin synthase domain-like"/>
    <property type="match status" value="1"/>
</dbReference>
<dbReference type="Pfam" id="PF08022">
    <property type="entry name" value="FAD_binding_8"/>
    <property type="match status" value="1"/>
</dbReference>
<feature type="region of interest" description="Disordered" evidence="10">
    <location>
        <begin position="257"/>
        <end position="281"/>
    </location>
</feature>
<dbReference type="STRING" id="105231.A0A1Y1HT52"/>
<dbReference type="Proteomes" id="UP000054558">
    <property type="component" value="Unassembled WGS sequence"/>
</dbReference>
<keyword evidence="6" id="KW-0521">NADP</keyword>
<keyword evidence="3 11" id="KW-0812">Transmembrane</keyword>
<dbReference type="InterPro" id="IPR013112">
    <property type="entry name" value="FAD-bd_8"/>
</dbReference>
<evidence type="ECO:0000256" key="5">
    <source>
        <dbReference type="ARBA" id="ARBA00022827"/>
    </source>
</evidence>
<feature type="transmembrane region" description="Helical" evidence="11">
    <location>
        <begin position="377"/>
        <end position="401"/>
    </location>
</feature>
<evidence type="ECO:0000256" key="6">
    <source>
        <dbReference type="ARBA" id="ARBA00022857"/>
    </source>
</evidence>
<dbReference type="CDD" id="cd06186">
    <property type="entry name" value="NOX_Duox_like_FAD_NADP"/>
    <property type="match status" value="1"/>
</dbReference>
<comment type="subcellular location">
    <subcellularLocation>
        <location evidence="1">Membrane</location>
        <topology evidence="1">Multi-pass membrane protein</topology>
    </subcellularLocation>
</comment>
<dbReference type="InterPro" id="IPR017938">
    <property type="entry name" value="Riboflavin_synthase-like_b-brl"/>
</dbReference>
<keyword evidence="5" id="KW-0274">FAD</keyword>
<dbReference type="PROSITE" id="PS51384">
    <property type="entry name" value="FAD_FR"/>
    <property type="match status" value="1"/>
</dbReference>
<dbReference type="SFLD" id="SFLDG01168">
    <property type="entry name" value="Ferric_reductase_subgroup_(FRE"/>
    <property type="match status" value="1"/>
</dbReference>
<dbReference type="SFLD" id="SFLDG01169">
    <property type="entry name" value="NADPH_oxidase_subgroup_(NOX)"/>
    <property type="match status" value="1"/>
</dbReference>
<evidence type="ECO:0000259" key="12">
    <source>
        <dbReference type="PROSITE" id="PS51384"/>
    </source>
</evidence>
<dbReference type="GO" id="GO:0016175">
    <property type="term" value="F:superoxide-generating NAD(P)H oxidase activity"/>
    <property type="evidence" value="ECO:0007669"/>
    <property type="project" value="UniProtKB-ARBA"/>
</dbReference>
<feature type="transmembrane region" description="Helical" evidence="11">
    <location>
        <begin position="514"/>
        <end position="531"/>
    </location>
</feature>
<dbReference type="InterPro" id="IPR000778">
    <property type="entry name" value="Cyt_b245_heavy_chain"/>
</dbReference>
<dbReference type="EMBL" id="DF237040">
    <property type="protein sequence ID" value="GAQ81800.1"/>
    <property type="molecule type" value="Genomic_DNA"/>
</dbReference>
<evidence type="ECO:0000256" key="11">
    <source>
        <dbReference type="SAM" id="Phobius"/>
    </source>
</evidence>
<dbReference type="GO" id="GO:0009653">
    <property type="term" value="P:anatomical structure morphogenesis"/>
    <property type="evidence" value="ECO:0007669"/>
    <property type="project" value="UniProtKB-ARBA"/>
</dbReference>